<dbReference type="Gene3D" id="3.10.450.40">
    <property type="match status" value="1"/>
</dbReference>
<dbReference type="InterPro" id="IPR020288">
    <property type="entry name" value="Sheath_initiator"/>
</dbReference>
<proteinExistence type="predicted"/>
<evidence type="ECO:0008006" key="3">
    <source>
        <dbReference type="Google" id="ProtNLM"/>
    </source>
</evidence>
<dbReference type="AlphaFoldDB" id="A0A8A7KB51"/>
<gene>
    <name evidence="1" type="ORF">GM661_00580</name>
</gene>
<dbReference type="KEGG" id="ifn:GM661_00580"/>
<protein>
    <recommendedName>
        <fullName evidence="3">DUF2634 domain-containing protein</fullName>
    </recommendedName>
</protein>
<keyword evidence="2" id="KW-1185">Reference proteome</keyword>
<reference evidence="1" key="1">
    <citation type="submission" date="2019-12" db="EMBL/GenBank/DDBJ databases">
        <authorList>
            <person name="zhang j."/>
            <person name="sun C.M."/>
        </authorList>
    </citation>
    <scope>NUCLEOTIDE SEQUENCE</scope>
    <source>
        <strain evidence="1">NS-1</strain>
    </source>
</reference>
<dbReference type="Proteomes" id="UP000665020">
    <property type="component" value="Chromosome"/>
</dbReference>
<accession>A0A8A7KB51</accession>
<organism evidence="1 2">
    <name type="scientific">Iocasia fonsfrigidae</name>
    <dbReference type="NCBI Taxonomy" id="2682810"/>
    <lineage>
        <taxon>Bacteria</taxon>
        <taxon>Bacillati</taxon>
        <taxon>Bacillota</taxon>
        <taxon>Clostridia</taxon>
        <taxon>Halanaerobiales</taxon>
        <taxon>Halanaerobiaceae</taxon>
        <taxon>Iocasia</taxon>
    </lineage>
</organism>
<evidence type="ECO:0000313" key="1">
    <source>
        <dbReference type="EMBL" id="QTL96569.1"/>
    </source>
</evidence>
<evidence type="ECO:0000313" key="2">
    <source>
        <dbReference type="Proteomes" id="UP000665020"/>
    </source>
</evidence>
<dbReference type="RefSeq" id="WP_230868287.1">
    <property type="nucleotide sequence ID" value="NZ_CP046640.1"/>
</dbReference>
<dbReference type="Pfam" id="PF10934">
    <property type="entry name" value="Sheath_initiator"/>
    <property type="match status" value="1"/>
</dbReference>
<sequence>MKDLRLDAQGDLVIEENDLALVNDIEELKQRLKIALSIHKNEWFLDVDAGINYIDILGKKNSEPELKKEMLKIINSFDEIDEVTSLESAYNGTDRKLIINFKAKTVDGEILNMQVGEVI</sequence>
<name>A0A8A7KB51_9FIRM</name>
<dbReference type="EMBL" id="CP046640">
    <property type="protein sequence ID" value="QTL96569.1"/>
    <property type="molecule type" value="Genomic_DNA"/>
</dbReference>